<name>A0AAV1CUQ0_OLDCO</name>
<evidence type="ECO:0000313" key="2">
    <source>
        <dbReference type="EMBL" id="CAI9099371.1"/>
    </source>
</evidence>
<dbReference type="AlphaFoldDB" id="A0AAV1CUQ0"/>
<organism evidence="2 3">
    <name type="scientific">Oldenlandia corymbosa var. corymbosa</name>
    <dbReference type="NCBI Taxonomy" id="529605"/>
    <lineage>
        <taxon>Eukaryota</taxon>
        <taxon>Viridiplantae</taxon>
        <taxon>Streptophyta</taxon>
        <taxon>Embryophyta</taxon>
        <taxon>Tracheophyta</taxon>
        <taxon>Spermatophyta</taxon>
        <taxon>Magnoliopsida</taxon>
        <taxon>eudicotyledons</taxon>
        <taxon>Gunneridae</taxon>
        <taxon>Pentapetalae</taxon>
        <taxon>asterids</taxon>
        <taxon>lamiids</taxon>
        <taxon>Gentianales</taxon>
        <taxon>Rubiaceae</taxon>
        <taxon>Rubioideae</taxon>
        <taxon>Spermacoceae</taxon>
        <taxon>Hedyotis-Oldenlandia complex</taxon>
        <taxon>Oldenlandia</taxon>
    </lineage>
</organism>
<keyword evidence="3" id="KW-1185">Reference proteome</keyword>
<evidence type="ECO:0000256" key="1">
    <source>
        <dbReference type="SAM" id="MobiDB-lite"/>
    </source>
</evidence>
<dbReference type="Proteomes" id="UP001161247">
    <property type="component" value="Chromosome 3"/>
</dbReference>
<protein>
    <submittedName>
        <fullName evidence="2">OLC1v1036178C1</fullName>
    </submittedName>
</protein>
<sequence>MTQKKAERKKTTAKSDEIDQNVAEIEHRSSQKKEVSNEHEKLASPSPAIGRGEIGKIEQLSGGCESGKMKDALMSSTHRIDTRGKLTWNQPKVEEAKPKQTVHEWRRVGRRNRESTKVGKELSGSQDTKEGPANTTHVSELIKKGSTVEVNNLIQVEKSVNAVTLLTRNNYSILDIKEVAAGQSIGNKPNKTTNVSDEIVDPSIGELAEGSIMLNPNPDPNK</sequence>
<dbReference type="EMBL" id="OX459120">
    <property type="protein sequence ID" value="CAI9099371.1"/>
    <property type="molecule type" value="Genomic_DNA"/>
</dbReference>
<reference evidence="2" key="1">
    <citation type="submission" date="2023-03" db="EMBL/GenBank/DDBJ databases">
        <authorList>
            <person name="Julca I."/>
        </authorList>
    </citation>
    <scope>NUCLEOTIDE SEQUENCE</scope>
</reference>
<feature type="region of interest" description="Disordered" evidence="1">
    <location>
        <begin position="1"/>
        <end position="137"/>
    </location>
</feature>
<gene>
    <name evidence="2" type="ORF">OLC1_LOCUS9407</name>
</gene>
<feature type="compositionally biased region" description="Basic and acidic residues" evidence="1">
    <location>
        <begin position="24"/>
        <end position="42"/>
    </location>
</feature>
<feature type="compositionally biased region" description="Basic and acidic residues" evidence="1">
    <location>
        <begin position="92"/>
        <end position="120"/>
    </location>
</feature>
<evidence type="ECO:0000313" key="3">
    <source>
        <dbReference type="Proteomes" id="UP001161247"/>
    </source>
</evidence>
<proteinExistence type="predicted"/>
<accession>A0AAV1CUQ0</accession>